<keyword evidence="1" id="KW-0732">Signal</keyword>
<evidence type="ECO:0000313" key="2">
    <source>
        <dbReference type="EMBL" id="CAH0397522.1"/>
    </source>
</evidence>
<evidence type="ECO:0000313" key="3">
    <source>
        <dbReference type="Proteomes" id="UP001153292"/>
    </source>
</evidence>
<feature type="signal peptide" evidence="1">
    <location>
        <begin position="1"/>
        <end position="18"/>
    </location>
</feature>
<dbReference type="Gene3D" id="3.15.10.30">
    <property type="entry name" value="Haemolymph juvenile hormone binding protein"/>
    <property type="match status" value="1"/>
</dbReference>
<proteinExistence type="predicted"/>
<dbReference type="EMBL" id="OU963894">
    <property type="protein sequence ID" value="CAH0397522.1"/>
    <property type="molecule type" value="Genomic_DNA"/>
</dbReference>
<dbReference type="InterPro" id="IPR038606">
    <property type="entry name" value="To_sf"/>
</dbReference>
<accession>A0ABN8AXH8</accession>
<organism evidence="2 3">
    <name type="scientific">Chilo suppressalis</name>
    <name type="common">Asiatic rice borer moth</name>
    <dbReference type="NCBI Taxonomy" id="168631"/>
    <lineage>
        <taxon>Eukaryota</taxon>
        <taxon>Metazoa</taxon>
        <taxon>Ecdysozoa</taxon>
        <taxon>Arthropoda</taxon>
        <taxon>Hexapoda</taxon>
        <taxon>Insecta</taxon>
        <taxon>Pterygota</taxon>
        <taxon>Neoptera</taxon>
        <taxon>Endopterygota</taxon>
        <taxon>Lepidoptera</taxon>
        <taxon>Glossata</taxon>
        <taxon>Ditrysia</taxon>
        <taxon>Pyraloidea</taxon>
        <taxon>Crambidae</taxon>
        <taxon>Crambinae</taxon>
        <taxon>Chilo</taxon>
    </lineage>
</organism>
<gene>
    <name evidence="2" type="ORF">CHILSU_LOCUS593</name>
</gene>
<dbReference type="Pfam" id="PF06585">
    <property type="entry name" value="JHBP"/>
    <property type="match status" value="1"/>
</dbReference>
<feature type="chain" id="PRO_5045666005" evidence="1">
    <location>
        <begin position="19"/>
        <end position="251"/>
    </location>
</feature>
<evidence type="ECO:0000256" key="1">
    <source>
        <dbReference type="SAM" id="SignalP"/>
    </source>
</evidence>
<sequence length="251" mass="27890">MQSTFSLVILSCICVVLADNKVSLPSYVTPCNISDKHLSQCVKEQIIVCLPKFTKGIPELKVPSLDPIKLDDIKIGGNGLDLTFFEASMEGISDSKVTDFKINLGEVDEEFSLSFKSNFTLKAKYEVDGRILILPIKGKGDAFVYAQGVEVQISSKLTHFKNNKGEHLKLATPTYKYDIELTTFDLQNLFNGNKQLADTTLQFANQNWKQLMDELAPPAIKQIVVTGVKAINKFFASVPISQMIIGYKETL</sequence>
<dbReference type="Proteomes" id="UP001153292">
    <property type="component" value="Chromosome 1"/>
</dbReference>
<protein>
    <submittedName>
        <fullName evidence="2">Uncharacterized protein</fullName>
    </submittedName>
</protein>
<dbReference type="PANTHER" id="PTHR11008:SF32">
    <property type="entry name" value="CIRCADIAN CLOCK-CONTROLLED PROTEIN DAYWAKE-RELATED"/>
    <property type="match status" value="1"/>
</dbReference>
<dbReference type="SMART" id="SM00700">
    <property type="entry name" value="JHBP"/>
    <property type="match status" value="1"/>
</dbReference>
<dbReference type="PANTHER" id="PTHR11008">
    <property type="entry name" value="PROTEIN TAKEOUT-LIKE PROTEIN"/>
    <property type="match status" value="1"/>
</dbReference>
<dbReference type="InterPro" id="IPR010562">
    <property type="entry name" value="Haemolymph_juvenile_hormone-bd"/>
</dbReference>
<name>A0ABN8AXH8_CHISP</name>
<reference evidence="2" key="1">
    <citation type="submission" date="2021-12" db="EMBL/GenBank/DDBJ databases">
        <authorList>
            <person name="King R."/>
        </authorList>
    </citation>
    <scope>NUCLEOTIDE SEQUENCE</scope>
</reference>
<keyword evidence="3" id="KW-1185">Reference proteome</keyword>